<keyword evidence="1" id="KW-1133">Transmembrane helix</keyword>
<sequence>MGIATRQNAADMLRLQKARRVLYGQVKTLQGWIIGVTLLLPVASATAAALRPECRPYVAIAALLLVVLDASFFDRWVKRSLNEGAKLQEEFDCSVYELGRNKFVTGGKVDAEDVAKYARRPLKARIERTFRDWYSPSVDEIPLSAGRVVCQRSNLRFDISQRRQYSSLLTGAIVAIVVSTILLALYLQLALPDAVLTFGAPLTPIVNWLLRERNRHVDTTTTVERLKGESEKLWDEILRSADDVSFESKTRELQDAIFNFRATSPLVFDWVYGLLRTGLESDMLEGAHAWVDEYKKARAVKVV</sequence>
<evidence type="ECO:0008006" key="4">
    <source>
        <dbReference type="Google" id="ProtNLM"/>
    </source>
</evidence>
<evidence type="ECO:0000313" key="2">
    <source>
        <dbReference type="EMBL" id="TXC79122.1"/>
    </source>
</evidence>
<evidence type="ECO:0000256" key="1">
    <source>
        <dbReference type="SAM" id="Phobius"/>
    </source>
</evidence>
<keyword evidence="1" id="KW-0812">Transmembrane</keyword>
<dbReference type="InterPro" id="IPR049920">
    <property type="entry name" value="IK1_05631-like"/>
</dbReference>
<feature type="transmembrane region" description="Helical" evidence="1">
    <location>
        <begin position="29"/>
        <end position="50"/>
    </location>
</feature>
<comment type="caution">
    <text evidence="2">The sequence shown here is derived from an EMBL/GenBank/DDBJ whole genome shotgun (WGS) entry which is preliminary data.</text>
</comment>
<evidence type="ECO:0000313" key="3">
    <source>
        <dbReference type="Proteomes" id="UP000321776"/>
    </source>
</evidence>
<dbReference type="RefSeq" id="WP_147236940.1">
    <property type="nucleotide sequence ID" value="NZ_VOQS01000005.1"/>
</dbReference>
<reference evidence="2 3" key="1">
    <citation type="journal article" date="2018" name="Int. J. Syst. Evol. Microbiol.">
        <title>Paraburkholderia azotifigens sp. nov., a nitrogen-fixing bacterium isolated from paddy soil.</title>
        <authorList>
            <person name="Choi G.M."/>
            <person name="Im W.T."/>
        </authorList>
    </citation>
    <scope>NUCLEOTIDE SEQUENCE [LARGE SCALE GENOMIC DNA]</scope>
    <source>
        <strain evidence="2 3">NF 2-5-3</strain>
    </source>
</reference>
<gene>
    <name evidence="2" type="ORF">FRZ40_32405</name>
</gene>
<feature type="transmembrane region" description="Helical" evidence="1">
    <location>
        <begin position="194"/>
        <end position="210"/>
    </location>
</feature>
<accession>A0A5C6V0I2</accession>
<dbReference type="EMBL" id="VOQS01000005">
    <property type="protein sequence ID" value="TXC79122.1"/>
    <property type="molecule type" value="Genomic_DNA"/>
</dbReference>
<dbReference type="Pfam" id="PF18159">
    <property type="entry name" value="S_4TM"/>
    <property type="match status" value="1"/>
</dbReference>
<keyword evidence="1" id="KW-0472">Membrane</keyword>
<dbReference type="Proteomes" id="UP000321776">
    <property type="component" value="Unassembled WGS sequence"/>
</dbReference>
<organism evidence="2 3">
    <name type="scientific">Paraburkholderia azotifigens</name>
    <dbReference type="NCBI Taxonomy" id="2057004"/>
    <lineage>
        <taxon>Bacteria</taxon>
        <taxon>Pseudomonadati</taxon>
        <taxon>Pseudomonadota</taxon>
        <taxon>Betaproteobacteria</taxon>
        <taxon>Burkholderiales</taxon>
        <taxon>Burkholderiaceae</taxon>
        <taxon>Paraburkholderia</taxon>
    </lineage>
</organism>
<feature type="transmembrane region" description="Helical" evidence="1">
    <location>
        <begin position="165"/>
        <end position="188"/>
    </location>
</feature>
<feature type="transmembrane region" description="Helical" evidence="1">
    <location>
        <begin position="56"/>
        <end position="73"/>
    </location>
</feature>
<proteinExistence type="predicted"/>
<dbReference type="AlphaFoldDB" id="A0A5C6V0I2"/>
<protein>
    <recommendedName>
        <fullName evidence="4">DUF4231 domain-containing protein</fullName>
    </recommendedName>
</protein>
<name>A0A5C6V0I2_9BURK</name>